<feature type="compositionally biased region" description="Polar residues" evidence="1">
    <location>
        <begin position="101"/>
        <end position="113"/>
    </location>
</feature>
<feature type="compositionally biased region" description="Low complexity" evidence="1">
    <location>
        <begin position="119"/>
        <end position="134"/>
    </location>
</feature>
<proteinExistence type="predicted"/>
<dbReference type="EMBL" id="HACG01009695">
    <property type="protein sequence ID" value="CEK56560.1"/>
    <property type="molecule type" value="Transcribed_RNA"/>
</dbReference>
<sequence>SNVHLEKNGNTFQQHNQHVGKPLSPSHKSLSSSQKSFRPTNPQSQNPGNAPSRSRLKIPSSSKSHTSASDQLSQNHLSIPNYSNSQKWLDPSLYVPYSLGDSPSQQEQPQTPVGSHYFDSSQYYPPYSSDSVDPLPEALLENTGSNDDFS</sequence>
<name>A0A0B6YM57_9EUPU</name>
<accession>A0A0B6YM57</accession>
<evidence type="ECO:0000313" key="2">
    <source>
        <dbReference type="EMBL" id="CEK56560.1"/>
    </source>
</evidence>
<dbReference type="AlphaFoldDB" id="A0A0B6YM57"/>
<gene>
    <name evidence="2" type="primary">ORF27937</name>
</gene>
<feature type="compositionally biased region" description="Polar residues" evidence="1">
    <location>
        <begin position="8"/>
        <end position="17"/>
    </location>
</feature>
<feature type="compositionally biased region" description="Low complexity" evidence="1">
    <location>
        <begin position="21"/>
        <end position="36"/>
    </location>
</feature>
<feature type="compositionally biased region" description="Polar residues" evidence="1">
    <location>
        <begin position="37"/>
        <end position="52"/>
    </location>
</feature>
<feature type="non-terminal residue" evidence="2">
    <location>
        <position position="1"/>
    </location>
</feature>
<evidence type="ECO:0000256" key="1">
    <source>
        <dbReference type="SAM" id="MobiDB-lite"/>
    </source>
</evidence>
<feature type="non-terminal residue" evidence="2">
    <location>
        <position position="150"/>
    </location>
</feature>
<reference evidence="2" key="1">
    <citation type="submission" date="2014-12" db="EMBL/GenBank/DDBJ databases">
        <title>Insight into the proteome of Arion vulgaris.</title>
        <authorList>
            <person name="Aradska J."/>
            <person name="Bulat T."/>
            <person name="Smidak R."/>
            <person name="Sarate P."/>
            <person name="Gangsoo J."/>
            <person name="Sialana F."/>
            <person name="Bilban M."/>
            <person name="Lubec G."/>
        </authorList>
    </citation>
    <scope>NUCLEOTIDE SEQUENCE</scope>
    <source>
        <tissue evidence="2">Skin</tissue>
    </source>
</reference>
<organism evidence="2">
    <name type="scientific">Arion vulgaris</name>
    <dbReference type="NCBI Taxonomy" id="1028688"/>
    <lineage>
        <taxon>Eukaryota</taxon>
        <taxon>Metazoa</taxon>
        <taxon>Spiralia</taxon>
        <taxon>Lophotrochozoa</taxon>
        <taxon>Mollusca</taxon>
        <taxon>Gastropoda</taxon>
        <taxon>Heterobranchia</taxon>
        <taxon>Euthyneura</taxon>
        <taxon>Panpulmonata</taxon>
        <taxon>Eupulmonata</taxon>
        <taxon>Stylommatophora</taxon>
        <taxon>Helicina</taxon>
        <taxon>Arionoidea</taxon>
        <taxon>Arionidae</taxon>
        <taxon>Arion</taxon>
    </lineage>
</organism>
<protein>
    <submittedName>
        <fullName evidence="2">Uncharacterized protein</fullName>
    </submittedName>
</protein>
<feature type="region of interest" description="Disordered" evidence="1">
    <location>
        <begin position="1"/>
        <end position="150"/>
    </location>
</feature>
<feature type="compositionally biased region" description="Polar residues" evidence="1">
    <location>
        <begin position="59"/>
        <end position="87"/>
    </location>
</feature>